<evidence type="ECO:0000256" key="2">
    <source>
        <dbReference type="ARBA" id="ARBA00004892"/>
    </source>
</evidence>
<dbReference type="GO" id="GO:0008880">
    <property type="term" value="F:glucuronate isomerase activity"/>
    <property type="evidence" value="ECO:0007669"/>
    <property type="project" value="UniProtKB-UniRule"/>
</dbReference>
<comment type="pathway">
    <text evidence="2 7">Carbohydrate metabolism; pentose and glucuronate interconversion.</text>
</comment>
<dbReference type="EC" id="5.3.1.12" evidence="4 7"/>
<accession>A0A3N4W557</accession>
<dbReference type="HAMAP" id="MF_00675">
    <property type="entry name" value="UxaC"/>
    <property type="match status" value="1"/>
</dbReference>
<keyword evidence="6 7" id="KW-0413">Isomerase</keyword>
<dbReference type="InterPro" id="IPR032466">
    <property type="entry name" value="Metal_Hydrolase"/>
</dbReference>
<keyword evidence="9" id="KW-1185">Reference proteome</keyword>
<name>A0A3N4W557_9GAMM</name>
<dbReference type="OrthoDB" id="9766564at2"/>
<dbReference type="EMBL" id="RKQN01000001">
    <property type="protein sequence ID" value="RPE81220.1"/>
    <property type="molecule type" value="Genomic_DNA"/>
</dbReference>
<comment type="catalytic activity">
    <reaction evidence="7">
        <text>aldehydo-D-galacturonate = keto-D-tagaturonate</text>
        <dbReference type="Rhea" id="RHEA:27702"/>
        <dbReference type="ChEBI" id="CHEBI:12952"/>
        <dbReference type="ChEBI" id="CHEBI:17886"/>
    </reaction>
</comment>
<dbReference type="RefSeq" id="WP_123768792.1">
    <property type="nucleotide sequence ID" value="NZ_RKQN01000001.1"/>
</dbReference>
<evidence type="ECO:0000256" key="7">
    <source>
        <dbReference type="HAMAP-Rule" id="MF_00675"/>
    </source>
</evidence>
<comment type="catalytic activity">
    <reaction evidence="1 7">
        <text>D-glucuronate = D-fructuronate</text>
        <dbReference type="Rhea" id="RHEA:13049"/>
        <dbReference type="ChEBI" id="CHEBI:58720"/>
        <dbReference type="ChEBI" id="CHEBI:59863"/>
        <dbReference type="EC" id="5.3.1.12"/>
    </reaction>
</comment>
<dbReference type="Pfam" id="PF02614">
    <property type="entry name" value="UxaC"/>
    <property type="match status" value="1"/>
</dbReference>
<dbReference type="PANTHER" id="PTHR30068">
    <property type="entry name" value="URONATE ISOMERASE"/>
    <property type="match status" value="1"/>
</dbReference>
<evidence type="ECO:0000313" key="9">
    <source>
        <dbReference type="Proteomes" id="UP000269708"/>
    </source>
</evidence>
<evidence type="ECO:0000256" key="3">
    <source>
        <dbReference type="ARBA" id="ARBA00008397"/>
    </source>
</evidence>
<evidence type="ECO:0000256" key="4">
    <source>
        <dbReference type="ARBA" id="ARBA00012546"/>
    </source>
</evidence>
<evidence type="ECO:0000313" key="8">
    <source>
        <dbReference type="EMBL" id="RPE81220.1"/>
    </source>
</evidence>
<gene>
    <name evidence="7" type="primary">uxaC</name>
    <name evidence="8" type="ORF">EDC50_0402</name>
</gene>
<evidence type="ECO:0000256" key="6">
    <source>
        <dbReference type="ARBA" id="ARBA00023235"/>
    </source>
</evidence>
<dbReference type="Proteomes" id="UP000269708">
    <property type="component" value="Unassembled WGS sequence"/>
</dbReference>
<dbReference type="Gene3D" id="3.20.20.140">
    <property type="entry name" value="Metal-dependent hydrolases"/>
    <property type="match status" value="1"/>
</dbReference>
<dbReference type="UniPathway" id="UPA00246"/>
<dbReference type="Gene3D" id="1.10.2020.10">
    <property type="entry name" value="uronate isomerase, domain 2, chain A"/>
    <property type="match status" value="1"/>
</dbReference>
<dbReference type="AlphaFoldDB" id="A0A3N4W557"/>
<proteinExistence type="inferred from homology"/>
<dbReference type="InterPro" id="IPR003766">
    <property type="entry name" value="Uronate_isomerase"/>
</dbReference>
<dbReference type="GO" id="GO:0042840">
    <property type="term" value="P:D-glucuronate catabolic process"/>
    <property type="evidence" value="ECO:0007669"/>
    <property type="project" value="TreeGrafter"/>
</dbReference>
<reference evidence="8 9" key="1">
    <citation type="submission" date="2018-11" db="EMBL/GenBank/DDBJ databases">
        <title>Genomic Encyclopedia of Type Strains, Phase IV (KMG-IV): sequencing the most valuable type-strain genomes for metagenomic binning, comparative biology and taxonomic classification.</title>
        <authorList>
            <person name="Goeker M."/>
        </authorList>
    </citation>
    <scope>NUCLEOTIDE SEQUENCE [LARGE SCALE GENOMIC DNA]</scope>
    <source>
        <strain evidence="8 9">DSM 25623</strain>
    </source>
</reference>
<comment type="caution">
    <text evidence="8">The sequence shown here is derived from an EMBL/GenBank/DDBJ whole genome shotgun (WGS) entry which is preliminary data.</text>
</comment>
<comment type="similarity">
    <text evidence="3 7">Belongs to the metallo-dependent hydrolases superfamily. Uronate isomerase family.</text>
</comment>
<organism evidence="8 9">
    <name type="scientific">Vulcaniibacterium tengchongense</name>
    <dbReference type="NCBI Taxonomy" id="1273429"/>
    <lineage>
        <taxon>Bacteria</taxon>
        <taxon>Pseudomonadati</taxon>
        <taxon>Pseudomonadota</taxon>
        <taxon>Gammaproteobacteria</taxon>
        <taxon>Lysobacterales</taxon>
        <taxon>Lysobacteraceae</taxon>
        <taxon>Vulcaniibacterium</taxon>
    </lineage>
</organism>
<dbReference type="SUPFAM" id="SSF51556">
    <property type="entry name" value="Metallo-dependent hydrolases"/>
    <property type="match status" value="1"/>
</dbReference>
<evidence type="ECO:0000256" key="5">
    <source>
        <dbReference type="ARBA" id="ARBA00020555"/>
    </source>
</evidence>
<sequence length="474" mass="53945">MTTSPKPLTLHEDRLFPSDPSQRAIARRLYAQVAALPIVSPHGHTDPAWFATDAPFANATELLLVPDHYVFRMLYSQGVPLDALGIPRRDGSRAPVDPREAWRVFARHFHLFRGTPSMLWLNHVFHDVFGLRVRLDERSADLYYDAITEALQTPAFRPRALFERFGIEVIATTEGPLDPLAHHQAIRDSGWNGRVVTAYRPDEVVDPEHEAFRDALQRFGEITGEDVHGWDGYLRAHRNRRAFFKQMGATSTDHGHETALTADLSDAEARRLFEKILRGDFSAREAALFRGQVLTEMAAMSLDDGLVMQLHPGCHRNHNPWLFRRYGRNVGADLPLVTEYVHALKPLLDRFGNEPGFRFILFTLDESTYSRELGPMAGHYPCLFLGPAWWFHDAPEGMWRFREQTLSTAGFYNTVGFNDDTRAFLSIPARHDVARRIDCAVLAKLVAEHRLDEDEAAEVAVDLAYRLPKNAYKL</sequence>
<evidence type="ECO:0000256" key="1">
    <source>
        <dbReference type="ARBA" id="ARBA00001165"/>
    </source>
</evidence>
<dbReference type="GO" id="GO:0019698">
    <property type="term" value="P:D-galacturonate catabolic process"/>
    <property type="evidence" value="ECO:0007669"/>
    <property type="project" value="TreeGrafter"/>
</dbReference>
<dbReference type="PANTHER" id="PTHR30068:SF4">
    <property type="entry name" value="URONATE ISOMERASE"/>
    <property type="match status" value="1"/>
</dbReference>
<dbReference type="NCBIfam" id="NF002794">
    <property type="entry name" value="PRK02925.1"/>
    <property type="match status" value="1"/>
</dbReference>
<protein>
    <recommendedName>
        <fullName evidence="5 7">Uronate isomerase</fullName>
        <ecNumber evidence="4 7">5.3.1.12</ecNumber>
    </recommendedName>
    <alternativeName>
        <fullName evidence="7">Glucuronate isomerase</fullName>
    </alternativeName>
    <alternativeName>
        <fullName evidence="7">Uronic isomerase</fullName>
    </alternativeName>
</protein>